<dbReference type="PROSITE" id="PS01174">
    <property type="entry name" value="LIPASE_GDXG_SER"/>
    <property type="match status" value="1"/>
</dbReference>
<evidence type="ECO:0000313" key="5">
    <source>
        <dbReference type="EMBL" id="MFD0900091.1"/>
    </source>
</evidence>
<feature type="domain" description="Alpha/beta hydrolase fold-3" evidence="4">
    <location>
        <begin position="62"/>
        <end position="256"/>
    </location>
</feature>
<accession>A0ABW3EM61</accession>
<dbReference type="InterPro" id="IPR050300">
    <property type="entry name" value="GDXG_lipolytic_enzyme"/>
</dbReference>
<keyword evidence="2 5" id="KW-0378">Hydrolase</keyword>
<dbReference type="Pfam" id="PF07859">
    <property type="entry name" value="Abhydrolase_3"/>
    <property type="match status" value="1"/>
</dbReference>
<name>A0ABW3EM61_9ACTN</name>
<dbReference type="RefSeq" id="WP_378297015.1">
    <property type="nucleotide sequence ID" value="NZ_JBHTJA010000008.1"/>
</dbReference>
<protein>
    <submittedName>
        <fullName evidence="5">Alpha/beta hydrolase</fullName>
    </submittedName>
</protein>
<gene>
    <name evidence="5" type="ORF">ACFQ11_06780</name>
</gene>
<evidence type="ECO:0000256" key="1">
    <source>
        <dbReference type="ARBA" id="ARBA00010515"/>
    </source>
</evidence>
<dbReference type="SUPFAM" id="SSF53474">
    <property type="entry name" value="alpha/beta-Hydrolases"/>
    <property type="match status" value="1"/>
</dbReference>
<proteinExistence type="inferred from homology"/>
<evidence type="ECO:0000313" key="6">
    <source>
        <dbReference type="Proteomes" id="UP001596972"/>
    </source>
</evidence>
<evidence type="ECO:0000256" key="3">
    <source>
        <dbReference type="PROSITE-ProRule" id="PRU10038"/>
    </source>
</evidence>
<reference evidence="6" key="1">
    <citation type="journal article" date="2019" name="Int. J. Syst. Evol. Microbiol.">
        <title>The Global Catalogue of Microorganisms (GCM) 10K type strain sequencing project: providing services to taxonomists for standard genome sequencing and annotation.</title>
        <authorList>
            <consortium name="The Broad Institute Genomics Platform"/>
            <consortium name="The Broad Institute Genome Sequencing Center for Infectious Disease"/>
            <person name="Wu L."/>
            <person name="Ma J."/>
        </authorList>
    </citation>
    <scope>NUCLEOTIDE SEQUENCE [LARGE SCALE GENOMIC DNA]</scope>
    <source>
        <strain evidence="6">JCM 31202</strain>
    </source>
</reference>
<dbReference type="PANTHER" id="PTHR48081">
    <property type="entry name" value="AB HYDROLASE SUPERFAMILY PROTEIN C4A8.06C"/>
    <property type="match status" value="1"/>
</dbReference>
<dbReference type="Gene3D" id="3.40.50.1820">
    <property type="entry name" value="alpha/beta hydrolase"/>
    <property type="match status" value="1"/>
</dbReference>
<dbReference type="InterPro" id="IPR013094">
    <property type="entry name" value="AB_hydrolase_3"/>
</dbReference>
<dbReference type="Proteomes" id="UP001596972">
    <property type="component" value="Unassembled WGS sequence"/>
</dbReference>
<keyword evidence="6" id="KW-1185">Reference proteome</keyword>
<feature type="active site" evidence="3">
    <location>
        <position position="140"/>
    </location>
</feature>
<evidence type="ECO:0000256" key="2">
    <source>
        <dbReference type="ARBA" id="ARBA00022801"/>
    </source>
</evidence>
<evidence type="ECO:0000259" key="4">
    <source>
        <dbReference type="Pfam" id="PF07859"/>
    </source>
</evidence>
<comment type="similarity">
    <text evidence="1">Belongs to the 'GDXG' lipolytic enzyme family.</text>
</comment>
<dbReference type="GO" id="GO:0016787">
    <property type="term" value="F:hydrolase activity"/>
    <property type="evidence" value="ECO:0007669"/>
    <property type="project" value="UniProtKB-KW"/>
</dbReference>
<dbReference type="InterPro" id="IPR029058">
    <property type="entry name" value="AB_hydrolase_fold"/>
</dbReference>
<dbReference type="EMBL" id="JBHTJA010000008">
    <property type="protein sequence ID" value="MFD0900091.1"/>
    <property type="molecule type" value="Genomic_DNA"/>
</dbReference>
<dbReference type="PANTHER" id="PTHR48081:SF8">
    <property type="entry name" value="ALPHA_BETA HYDROLASE FOLD-3 DOMAIN-CONTAINING PROTEIN-RELATED"/>
    <property type="match status" value="1"/>
</dbReference>
<sequence>MQHQEGMAGPELVRWVEYERGMHARWMADVTGPSMHQVTDLVIARRPARLYRPSADAALPALVYLHGGGWVLGDIDCYEGVARRLAVACNTAVVSLEYRRAPEHPFPAALEDTVAAMEWLGAHGGEWGMDASRIGLAGDSAGGQLAAAAGLRLAASGGPRPALQLLIYPALDLRDQRGYPDIMTRVLSLYLGTRERTDGEVSPLLAADLAGMPPTVIATAEHDVLHLQGEAFAARLQDAGVAATHLFGQGLQHGFLGQLSTVPATADFLTAIGSKVRRILQEAPGAGLRS</sequence>
<organism evidence="5 6">
    <name type="scientific">Actinomadura sediminis</name>
    <dbReference type="NCBI Taxonomy" id="1038904"/>
    <lineage>
        <taxon>Bacteria</taxon>
        <taxon>Bacillati</taxon>
        <taxon>Actinomycetota</taxon>
        <taxon>Actinomycetes</taxon>
        <taxon>Streptosporangiales</taxon>
        <taxon>Thermomonosporaceae</taxon>
        <taxon>Actinomadura</taxon>
    </lineage>
</organism>
<dbReference type="InterPro" id="IPR033140">
    <property type="entry name" value="Lipase_GDXG_put_SER_AS"/>
</dbReference>
<comment type="caution">
    <text evidence="5">The sequence shown here is derived from an EMBL/GenBank/DDBJ whole genome shotgun (WGS) entry which is preliminary data.</text>
</comment>